<feature type="compositionally biased region" description="Acidic residues" evidence="1">
    <location>
        <begin position="222"/>
        <end position="244"/>
    </location>
</feature>
<feature type="compositionally biased region" description="Low complexity" evidence="1">
    <location>
        <begin position="212"/>
        <end position="221"/>
    </location>
</feature>
<feature type="compositionally biased region" description="Acidic residues" evidence="1">
    <location>
        <begin position="334"/>
        <end position="345"/>
    </location>
</feature>
<evidence type="ECO:0000313" key="3">
    <source>
        <dbReference type="EMBL" id="MDA2807239.1"/>
    </source>
</evidence>
<keyword evidence="2" id="KW-0732">Signal</keyword>
<dbReference type="RefSeq" id="WP_270679868.1">
    <property type="nucleotide sequence ID" value="NZ_JAQFWP010000050.1"/>
</dbReference>
<feature type="compositionally biased region" description="Low complexity" evidence="1">
    <location>
        <begin position="346"/>
        <end position="364"/>
    </location>
</feature>
<organism evidence="3 4">
    <name type="scientific">Nocardiopsis suaedae</name>
    <dbReference type="NCBI Taxonomy" id="3018444"/>
    <lineage>
        <taxon>Bacteria</taxon>
        <taxon>Bacillati</taxon>
        <taxon>Actinomycetota</taxon>
        <taxon>Actinomycetes</taxon>
        <taxon>Streptosporangiales</taxon>
        <taxon>Nocardiopsidaceae</taxon>
        <taxon>Nocardiopsis</taxon>
    </lineage>
</organism>
<feature type="compositionally biased region" description="Low complexity" evidence="1">
    <location>
        <begin position="312"/>
        <end position="331"/>
    </location>
</feature>
<evidence type="ECO:0000313" key="4">
    <source>
        <dbReference type="Proteomes" id="UP001165685"/>
    </source>
</evidence>
<reference evidence="3" key="1">
    <citation type="submission" date="2023-01" db="EMBL/GenBank/DDBJ databases">
        <title>Draft genome sequence of Nocardiopsis sp. LSu2-4 isolated from halophytes.</title>
        <authorList>
            <person name="Duangmal K."/>
            <person name="Chantavorakit T."/>
        </authorList>
    </citation>
    <scope>NUCLEOTIDE SEQUENCE</scope>
    <source>
        <strain evidence="3">LSu2-4</strain>
    </source>
</reference>
<comment type="caution">
    <text evidence="3">The sequence shown here is derived from an EMBL/GenBank/DDBJ whole genome shotgun (WGS) entry which is preliminary data.</text>
</comment>
<feature type="chain" id="PRO_5046664382" evidence="2">
    <location>
        <begin position="31"/>
        <end position="468"/>
    </location>
</feature>
<feature type="compositionally biased region" description="Low complexity" evidence="1">
    <location>
        <begin position="245"/>
        <end position="258"/>
    </location>
</feature>
<feature type="compositionally biased region" description="Acidic residues" evidence="1">
    <location>
        <begin position="259"/>
        <end position="280"/>
    </location>
</feature>
<keyword evidence="4" id="KW-1185">Reference proteome</keyword>
<gene>
    <name evidence="3" type="ORF">O4U47_22220</name>
</gene>
<dbReference type="EMBL" id="JAQFWP010000050">
    <property type="protein sequence ID" value="MDA2807239.1"/>
    <property type="molecule type" value="Genomic_DNA"/>
</dbReference>
<feature type="signal peptide" evidence="2">
    <location>
        <begin position="1"/>
        <end position="30"/>
    </location>
</feature>
<sequence length="468" mass="48949">MRKHHKRWTALAGTTAVCLAGFGLLGGASAAADDDEGLRWPVIQQRASTYAIDGFEIGYLPAELERYGISAESATGKKGERASHIAWVQGPDATYGKVAILRDPDLTSLDVLRSQRYDHLEDASLERVEAESERQEAYVSESTGDYFFLQEEGVAVAAYLQPDKWDAEELAKFATSVRPQAAEVEEAADQSEDDPPSDEGAEEPAAEDPAEESPAGGAPAEEAPEEPAAEDPAAEDPAAEEPGAEEAPAAEEPAAEAPAAEDPEAEAPVEEAPAEEEPAAEDPAAGGEATEGESTEGAETAEAAPDAEDAAADTGAEDAAGSEGAADGTTEQNAESDAEGTETDAGEAAAGGDEGAEAATDGETVGIRLPEGATAADVRTCLAEEITGGELDKEMRETARDAEKFTGFWGKTAIADRRTAVDACIERLKADEWWYEEGAEKGDEEVGARYAGAWREAPWTLPAQRMGD</sequence>
<dbReference type="Proteomes" id="UP001165685">
    <property type="component" value="Unassembled WGS sequence"/>
</dbReference>
<feature type="region of interest" description="Disordered" evidence="1">
    <location>
        <begin position="177"/>
        <end position="378"/>
    </location>
</feature>
<name>A0ABT4TRD5_9ACTN</name>
<proteinExistence type="predicted"/>
<evidence type="ECO:0000256" key="2">
    <source>
        <dbReference type="SAM" id="SignalP"/>
    </source>
</evidence>
<evidence type="ECO:0000256" key="1">
    <source>
        <dbReference type="SAM" id="MobiDB-lite"/>
    </source>
</evidence>
<protein>
    <submittedName>
        <fullName evidence="3">Uncharacterized protein</fullName>
    </submittedName>
</protein>
<feature type="compositionally biased region" description="Acidic residues" evidence="1">
    <location>
        <begin position="183"/>
        <end position="211"/>
    </location>
</feature>
<accession>A0ABT4TRD5</accession>